<dbReference type="Proteomes" id="UP000030693">
    <property type="component" value="Unassembled WGS sequence"/>
</dbReference>
<feature type="domain" description="KOW" evidence="5">
    <location>
        <begin position="22"/>
        <end position="52"/>
    </location>
</feature>
<evidence type="ECO:0000256" key="3">
    <source>
        <dbReference type="ARBA" id="ARBA00023274"/>
    </source>
</evidence>
<dbReference type="CDD" id="cd06089">
    <property type="entry name" value="KOW_RPL26"/>
    <property type="match status" value="1"/>
</dbReference>
<keyword evidence="2" id="KW-0689">Ribosomal protein</keyword>
<dbReference type="SUPFAM" id="SSF50104">
    <property type="entry name" value="Translation proteins SH3-like domain"/>
    <property type="match status" value="1"/>
</dbReference>
<evidence type="ECO:0000259" key="5">
    <source>
        <dbReference type="Pfam" id="PF00467"/>
    </source>
</evidence>
<dbReference type="Gene3D" id="2.30.30.30">
    <property type="match status" value="1"/>
</dbReference>
<evidence type="ECO:0000313" key="8">
    <source>
        <dbReference type="Proteomes" id="UP000030693"/>
    </source>
</evidence>
<dbReference type="STRING" id="691883.A0A058ZFA1"/>
<organism evidence="7">
    <name type="scientific">Fonticula alba</name>
    <name type="common">Slime mold</name>
    <dbReference type="NCBI Taxonomy" id="691883"/>
    <lineage>
        <taxon>Eukaryota</taxon>
        <taxon>Rotosphaerida</taxon>
        <taxon>Fonticulaceae</taxon>
        <taxon>Fonticula</taxon>
    </lineage>
</organism>
<dbReference type="InterPro" id="IPR041988">
    <property type="entry name" value="Ribosomal_uL24_KOW"/>
</dbReference>
<dbReference type="GO" id="GO:0003735">
    <property type="term" value="F:structural constituent of ribosome"/>
    <property type="evidence" value="ECO:0007669"/>
    <property type="project" value="InterPro"/>
</dbReference>
<dbReference type="NCBIfam" id="TIGR01079">
    <property type="entry name" value="rplX_bact"/>
    <property type="match status" value="1"/>
</dbReference>
<name>A0A058ZFA1_FONAL</name>
<dbReference type="InterPro" id="IPR003256">
    <property type="entry name" value="Ribosomal_uL24"/>
</dbReference>
<evidence type="ECO:0000313" key="7">
    <source>
        <dbReference type="EMBL" id="KCV72631.1"/>
    </source>
</evidence>
<evidence type="ECO:0000256" key="2">
    <source>
        <dbReference type="ARBA" id="ARBA00022980"/>
    </source>
</evidence>
<protein>
    <recommendedName>
        <fullName evidence="9">50S ribosomal protein L24</fullName>
    </recommendedName>
</protein>
<dbReference type="GO" id="GO:0006412">
    <property type="term" value="P:translation"/>
    <property type="evidence" value="ECO:0007669"/>
    <property type="project" value="InterPro"/>
</dbReference>
<dbReference type="HAMAP" id="MF_01326_B">
    <property type="entry name" value="Ribosomal_uL24_B"/>
    <property type="match status" value="1"/>
</dbReference>
<keyword evidence="8" id="KW-1185">Reference proteome</keyword>
<accession>A0A058ZFA1</accession>
<dbReference type="InterPro" id="IPR008991">
    <property type="entry name" value="Translation_prot_SH3-like_sf"/>
</dbReference>
<evidence type="ECO:0000259" key="6">
    <source>
        <dbReference type="Pfam" id="PF17136"/>
    </source>
</evidence>
<feature type="region of interest" description="Disordered" evidence="4">
    <location>
        <begin position="224"/>
        <end position="254"/>
    </location>
</feature>
<dbReference type="InterPro" id="IPR057264">
    <property type="entry name" value="Ribosomal_uL24_C"/>
</dbReference>
<dbReference type="GO" id="GO:0003723">
    <property type="term" value="F:RNA binding"/>
    <property type="evidence" value="ECO:0007669"/>
    <property type="project" value="InterPro"/>
</dbReference>
<dbReference type="GO" id="GO:0005840">
    <property type="term" value="C:ribosome"/>
    <property type="evidence" value="ECO:0007669"/>
    <property type="project" value="UniProtKB-KW"/>
</dbReference>
<dbReference type="Pfam" id="PF17136">
    <property type="entry name" value="ribosomal_L24"/>
    <property type="match status" value="1"/>
</dbReference>
<dbReference type="RefSeq" id="XP_009492332.1">
    <property type="nucleotide sequence ID" value="XM_009494057.1"/>
</dbReference>
<gene>
    <name evidence="7" type="ORF">H696_00216</name>
</gene>
<evidence type="ECO:0000256" key="1">
    <source>
        <dbReference type="ARBA" id="ARBA00010618"/>
    </source>
</evidence>
<evidence type="ECO:0000256" key="4">
    <source>
        <dbReference type="SAM" id="MobiDB-lite"/>
    </source>
</evidence>
<dbReference type="InterPro" id="IPR005824">
    <property type="entry name" value="KOW"/>
</dbReference>
<dbReference type="eggNOG" id="KOG1708">
    <property type="taxonomic scope" value="Eukaryota"/>
</dbReference>
<comment type="similarity">
    <text evidence="1">Belongs to the universal ribosomal protein uL24 family.</text>
</comment>
<dbReference type="EMBL" id="KB932201">
    <property type="protein sequence ID" value="KCV72631.1"/>
    <property type="molecule type" value="Genomic_DNA"/>
</dbReference>
<evidence type="ECO:0008006" key="9">
    <source>
        <dbReference type="Google" id="ProtNLM"/>
    </source>
</evidence>
<dbReference type="GO" id="GO:1990904">
    <property type="term" value="C:ribonucleoprotein complex"/>
    <property type="evidence" value="ECO:0007669"/>
    <property type="project" value="UniProtKB-KW"/>
</dbReference>
<proteinExistence type="inferred from homology"/>
<dbReference type="AlphaFoldDB" id="A0A058ZFA1"/>
<dbReference type="InterPro" id="IPR014722">
    <property type="entry name" value="Rib_uL2_dom2"/>
</dbReference>
<dbReference type="PANTHER" id="PTHR12903">
    <property type="entry name" value="MITOCHONDRIAL RIBOSOMAL PROTEIN L24"/>
    <property type="match status" value="1"/>
</dbReference>
<dbReference type="OrthoDB" id="359154at2759"/>
<sequence>MSSAARSKIHPKDLIKTWKIVKGDRVAVMSGKSVGHIGEVVNVIRKQNRVVVAGANLVKKHQAPTGTSRGGILQKEMPIHVSNVSLLDPKDGQPTRVEMKYVVEGDGSSFRKVRVSKRSGLIIEKPPPSFMTRKRNLDVGIKDTPVEASRGDYEISLIRNAPLTGIQPTHRPWVMMPRRMVLSEDNPLLGGAGLGNEAIVEKRLQKAEAAALRRQALLHAAALTTTSTPSADPVDLADPASTPQEQKPATEKLE</sequence>
<feature type="domain" description="Large ribosomal subunit protein uL24 C-terminal" evidence="6">
    <location>
        <begin position="56"/>
        <end position="123"/>
    </location>
</feature>
<reference evidence="7" key="1">
    <citation type="submission" date="2013-04" db="EMBL/GenBank/DDBJ databases">
        <title>The Genome Sequence of Fonticula alba ATCC 38817.</title>
        <authorList>
            <consortium name="The Broad Institute Genomics Platform"/>
            <person name="Russ C."/>
            <person name="Cuomo C."/>
            <person name="Burger G."/>
            <person name="Gray M.W."/>
            <person name="Holland P.W.H."/>
            <person name="King N."/>
            <person name="Lang F.B.F."/>
            <person name="Roger A.J."/>
            <person name="Ruiz-Trillo I."/>
            <person name="Brown M."/>
            <person name="Walker B."/>
            <person name="Young S."/>
            <person name="Zeng Q."/>
            <person name="Gargeya S."/>
            <person name="Fitzgerald M."/>
            <person name="Haas B."/>
            <person name="Abouelleil A."/>
            <person name="Allen A.W."/>
            <person name="Alvarado L."/>
            <person name="Arachchi H.M."/>
            <person name="Berlin A.M."/>
            <person name="Chapman S.B."/>
            <person name="Gainer-Dewar J."/>
            <person name="Goldberg J."/>
            <person name="Griggs A."/>
            <person name="Gujja S."/>
            <person name="Hansen M."/>
            <person name="Howarth C."/>
            <person name="Imamovic A."/>
            <person name="Ireland A."/>
            <person name="Larimer J."/>
            <person name="McCowan C."/>
            <person name="Murphy C."/>
            <person name="Pearson M."/>
            <person name="Poon T.W."/>
            <person name="Priest M."/>
            <person name="Roberts A."/>
            <person name="Saif S."/>
            <person name="Shea T."/>
            <person name="Sisk P."/>
            <person name="Sykes S."/>
            <person name="Wortman J."/>
            <person name="Nusbaum C."/>
            <person name="Birren B."/>
        </authorList>
    </citation>
    <scope>NUCLEOTIDE SEQUENCE [LARGE SCALE GENOMIC DNA]</scope>
    <source>
        <strain evidence="7">ATCC 38817</strain>
    </source>
</reference>
<keyword evidence="3" id="KW-0687">Ribonucleoprotein</keyword>
<dbReference type="Pfam" id="PF00467">
    <property type="entry name" value="KOW"/>
    <property type="match status" value="1"/>
</dbReference>
<dbReference type="GeneID" id="20524941"/>